<evidence type="ECO:0000256" key="8">
    <source>
        <dbReference type="ARBA" id="ARBA00022832"/>
    </source>
</evidence>
<protein>
    <recommendedName>
        <fullName evidence="4 11">Acetoacetyl-CoA synthetase</fullName>
        <ecNumber evidence="3 11">6.2.1.16</ecNumber>
    </recommendedName>
</protein>
<dbReference type="CDD" id="cd05943">
    <property type="entry name" value="AACS"/>
    <property type="match status" value="1"/>
</dbReference>
<dbReference type="NCBIfam" id="NF002937">
    <property type="entry name" value="PRK03584.1"/>
    <property type="match status" value="1"/>
</dbReference>
<keyword evidence="7 11" id="KW-0547">Nucleotide-binding</keyword>
<dbReference type="InParanoid" id="A0A6P8HBG9"/>
<evidence type="ECO:0000256" key="3">
    <source>
        <dbReference type="ARBA" id="ARBA00012988"/>
    </source>
</evidence>
<dbReference type="InterPro" id="IPR000873">
    <property type="entry name" value="AMP-dep_synth/lig_dom"/>
</dbReference>
<dbReference type="InterPro" id="IPR005914">
    <property type="entry name" value="Acac_CoA_synth"/>
</dbReference>
<accession>A0A6P8HBG9</accession>
<dbReference type="Pfam" id="PF16177">
    <property type="entry name" value="ACAS_N"/>
    <property type="match status" value="1"/>
</dbReference>
<comment type="catalytic activity">
    <reaction evidence="11">
        <text>acetoacetate + ATP + CoA = acetoacetyl-CoA + AMP + diphosphate</text>
        <dbReference type="Rhea" id="RHEA:16117"/>
        <dbReference type="ChEBI" id="CHEBI:13705"/>
        <dbReference type="ChEBI" id="CHEBI:30616"/>
        <dbReference type="ChEBI" id="CHEBI:33019"/>
        <dbReference type="ChEBI" id="CHEBI:57286"/>
        <dbReference type="ChEBI" id="CHEBI:57287"/>
        <dbReference type="ChEBI" id="CHEBI:456215"/>
        <dbReference type="EC" id="6.2.1.16"/>
    </reaction>
</comment>
<comment type="function">
    <text evidence="11">Converts acetoacetate to acetoacetyl-CoA in the cytosol.</text>
</comment>
<keyword evidence="5 11" id="KW-0963">Cytoplasm</keyword>
<dbReference type="RefSeq" id="XP_031552473.1">
    <property type="nucleotide sequence ID" value="XM_031696613.1"/>
</dbReference>
<dbReference type="InterPro" id="IPR042099">
    <property type="entry name" value="ANL_N_sf"/>
</dbReference>
<evidence type="ECO:0000256" key="10">
    <source>
        <dbReference type="ARBA" id="ARBA00023098"/>
    </source>
</evidence>
<evidence type="ECO:0000256" key="7">
    <source>
        <dbReference type="ARBA" id="ARBA00022741"/>
    </source>
</evidence>
<dbReference type="GO" id="GO:0005829">
    <property type="term" value="C:cytosol"/>
    <property type="evidence" value="ECO:0007669"/>
    <property type="project" value="UniProtKB-SubCell"/>
</dbReference>
<dbReference type="FunCoup" id="A0A6P8HBG9">
    <property type="interactions" value="407"/>
</dbReference>
<evidence type="ECO:0000256" key="5">
    <source>
        <dbReference type="ARBA" id="ARBA00022490"/>
    </source>
</evidence>
<dbReference type="SUPFAM" id="SSF56801">
    <property type="entry name" value="Acetyl-CoA synthetase-like"/>
    <property type="match status" value="1"/>
</dbReference>
<feature type="domain" description="Acetyl-coenzyme A synthetase N-terminal" evidence="13">
    <location>
        <begin position="42"/>
        <end position="98"/>
    </location>
</feature>
<organism evidence="14 15">
    <name type="scientific">Actinia tenebrosa</name>
    <name type="common">Australian red waratah sea anemone</name>
    <dbReference type="NCBI Taxonomy" id="6105"/>
    <lineage>
        <taxon>Eukaryota</taxon>
        <taxon>Metazoa</taxon>
        <taxon>Cnidaria</taxon>
        <taxon>Anthozoa</taxon>
        <taxon>Hexacorallia</taxon>
        <taxon>Actiniaria</taxon>
        <taxon>Actiniidae</taxon>
        <taxon>Actinia</taxon>
    </lineage>
</organism>
<dbReference type="EC" id="6.2.1.16" evidence="3 11"/>
<dbReference type="Pfam" id="PF00501">
    <property type="entry name" value="AMP-binding"/>
    <property type="match status" value="1"/>
</dbReference>
<reference evidence="15" key="1">
    <citation type="submission" date="2025-08" db="UniProtKB">
        <authorList>
            <consortium name="RefSeq"/>
        </authorList>
    </citation>
    <scope>IDENTIFICATION</scope>
    <source>
        <tissue evidence="15">Tentacle</tissue>
    </source>
</reference>
<dbReference type="Gene3D" id="3.40.50.12780">
    <property type="entry name" value="N-terminal domain of ligase-like"/>
    <property type="match status" value="1"/>
</dbReference>
<proteinExistence type="inferred from homology"/>
<dbReference type="PANTHER" id="PTHR42921">
    <property type="entry name" value="ACETOACETYL-COA SYNTHETASE"/>
    <property type="match status" value="1"/>
</dbReference>
<evidence type="ECO:0000313" key="15">
    <source>
        <dbReference type="RefSeq" id="XP_031552473.1"/>
    </source>
</evidence>
<dbReference type="Gene3D" id="3.30.300.30">
    <property type="match status" value="1"/>
</dbReference>
<evidence type="ECO:0000256" key="4">
    <source>
        <dbReference type="ARBA" id="ARBA00015326"/>
    </source>
</evidence>
<dbReference type="InterPro" id="IPR045851">
    <property type="entry name" value="AMP-bd_C_sf"/>
</dbReference>
<dbReference type="InterPro" id="IPR020845">
    <property type="entry name" value="AMP-binding_CS"/>
</dbReference>
<evidence type="ECO:0000259" key="12">
    <source>
        <dbReference type="Pfam" id="PF00501"/>
    </source>
</evidence>
<dbReference type="GO" id="GO:0006631">
    <property type="term" value="P:fatty acid metabolic process"/>
    <property type="evidence" value="ECO:0007669"/>
    <property type="project" value="UniProtKB-UniRule"/>
</dbReference>
<comment type="similarity">
    <text evidence="2 11">Belongs to the ATP-dependent AMP-binding enzyme family.</text>
</comment>
<evidence type="ECO:0000256" key="6">
    <source>
        <dbReference type="ARBA" id="ARBA00022598"/>
    </source>
</evidence>
<evidence type="ECO:0000256" key="9">
    <source>
        <dbReference type="ARBA" id="ARBA00022840"/>
    </source>
</evidence>
<dbReference type="PROSITE" id="PS00455">
    <property type="entry name" value="AMP_BINDING"/>
    <property type="match status" value="1"/>
</dbReference>
<dbReference type="InterPro" id="IPR032387">
    <property type="entry name" value="ACAS_N"/>
</dbReference>
<dbReference type="KEGG" id="aten:116289664"/>
<dbReference type="Proteomes" id="UP000515163">
    <property type="component" value="Unplaced"/>
</dbReference>
<dbReference type="AlphaFoldDB" id="A0A6P8HBG9"/>
<keyword evidence="9 11" id="KW-0067">ATP-binding</keyword>
<dbReference type="OrthoDB" id="10253869at2759"/>
<feature type="domain" description="AMP-dependent synthetase/ligase" evidence="12">
    <location>
        <begin position="104"/>
        <end position="414"/>
    </location>
</feature>
<dbReference type="NCBIfam" id="TIGR01217">
    <property type="entry name" value="ac_ac_CoA_syn"/>
    <property type="match status" value="1"/>
</dbReference>
<keyword evidence="10 11" id="KW-0443">Lipid metabolism</keyword>
<evidence type="ECO:0000313" key="14">
    <source>
        <dbReference type="Proteomes" id="UP000515163"/>
    </source>
</evidence>
<keyword evidence="14" id="KW-1185">Reference proteome</keyword>
<name>A0A6P8HBG9_ACTTE</name>
<keyword evidence="6 11" id="KW-0436">Ligase</keyword>
<gene>
    <name evidence="15" type="primary">LOC116289664</name>
</gene>
<dbReference type="GeneID" id="116289664"/>
<evidence type="ECO:0000256" key="1">
    <source>
        <dbReference type="ARBA" id="ARBA00004514"/>
    </source>
</evidence>
<evidence type="ECO:0000259" key="13">
    <source>
        <dbReference type="Pfam" id="PF16177"/>
    </source>
</evidence>
<dbReference type="GO" id="GO:0005524">
    <property type="term" value="F:ATP binding"/>
    <property type="evidence" value="ECO:0007669"/>
    <property type="project" value="UniProtKB-UniRule"/>
</dbReference>
<comment type="subcellular location">
    <subcellularLocation>
        <location evidence="1 11">Cytoplasm</location>
        <location evidence="1 11">Cytosol</location>
    </subcellularLocation>
</comment>
<dbReference type="GO" id="GO:0030729">
    <property type="term" value="F:acetoacetate-CoA ligase activity"/>
    <property type="evidence" value="ECO:0007669"/>
    <property type="project" value="UniProtKB-UniRule"/>
</dbReference>
<dbReference type="FunFam" id="3.30.300.30:FF:000037">
    <property type="entry name" value="acetoacetyl-CoA synthetase"/>
    <property type="match status" value="1"/>
</dbReference>
<dbReference type="PANTHER" id="PTHR42921:SF1">
    <property type="entry name" value="ACETOACETYL-COA SYNTHETASE"/>
    <property type="match status" value="1"/>
</dbReference>
<evidence type="ECO:0000256" key="2">
    <source>
        <dbReference type="ARBA" id="ARBA00006432"/>
    </source>
</evidence>
<evidence type="ECO:0000256" key="11">
    <source>
        <dbReference type="RuleBase" id="RU367019"/>
    </source>
</evidence>
<sequence>MMASVREDTPRLMWRPRKENPTNMDAFRNQVNQHYDLNLGTYYELWEWSIKNHSSFWESFWNFSNIIHSQTYQEVVDTKPMEDIPEWFSGARLNYAENLLQFDGDRVALYTAGEGQQVNTMTFSELKQKVAVLASALRNLGIKKGDRVVGYIPNCTLAIEAMLATASIGAIWSSTSPDFGVTGVLERFTQIKPKIIFSVNAVRYNSKIHNHLEKLAKVVQGLPQLEKVIIFPFVDADDEIEISHIPNSIFLSEFAKFADDSPKLEFEQVPFNHPLFIMYSSGTTGPPKCMVHSVGGTLIQHLKEHILHGNMTKDDIILYYTTTGWMMWNWLVSSLAVGASLVLFDGSPFIPHPNVLWDLVDQVGITILGTGAKWLQAIEAKGIRPKETHDLSILHTILSTGSPLKPTSYDYVYGHIKEDVLLGSISGGTDIISCFAGQNCTLPVYRGEIQARNLGMAVESWNDKGEAVMDQSGDLVCTKPFPCMPTSFWNDPNGLKYKKAYFTKFSGIWSHGDYCSINSKTGGILMLGRSDGTLNPNGVRFGSAEIYNIVERFDEVEDSLCVGQQTPDGERVVLFLKLVSGVRLSDELVLRTKTLIRGQLSARHVPAVILETKEIPYTTSGKKVEVAVKKIISGETVNNRGALANPNSLDLYSNITELKV</sequence>
<keyword evidence="8 11" id="KW-0276">Fatty acid metabolism</keyword>